<reference evidence="2 3" key="1">
    <citation type="submission" date="2024-04" db="EMBL/GenBank/DDBJ databases">
        <authorList>
            <person name="Fracassetti M."/>
        </authorList>
    </citation>
    <scope>NUCLEOTIDE SEQUENCE [LARGE SCALE GENOMIC DNA]</scope>
</reference>
<organism evidence="2 3">
    <name type="scientific">Linum trigynum</name>
    <dbReference type="NCBI Taxonomy" id="586398"/>
    <lineage>
        <taxon>Eukaryota</taxon>
        <taxon>Viridiplantae</taxon>
        <taxon>Streptophyta</taxon>
        <taxon>Embryophyta</taxon>
        <taxon>Tracheophyta</taxon>
        <taxon>Spermatophyta</taxon>
        <taxon>Magnoliopsida</taxon>
        <taxon>eudicotyledons</taxon>
        <taxon>Gunneridae</taxon>
        <taxon>Pentapetalae</taxon>
        <taxon>rosids</taxon>
        <taxon>fabids</taxon>
        <taxon>Malpighiales</taxon>
        <taxon>Linaceae</taxon>
        <taxon>Linum</taxon>
    </lineage>
</organism>
<accession>A0AAV2FZ17</accession>
<dbReference type="AlphaFoldDB" id="A0AAV2FZ17"/>
<feature type="region of interest" description="Disordered" evidence="1">
    <location>
        <begin position="1"/>
        <end position="20"/>
    </location>
</feature>
<keyword evidence="3" id="KW-1185">Reference proteome</keyword>
<feature type="region of interest" description="Disordered" evidence="1">
    <location>
        <begin position="56"/>
        <end position="81"/>
    </location>
</feature>
<feature type="compositionally biased region" description="Low complexity" evidence="1">
    <location>
        <begin position="1"/>
        <end position="19"/>
    </location>
</feature>
<protein>
    <submittedName>
        <fullName evidence="2">Uncharacterized protein</fullName>
    </submittedName>
</protein>
<proteinExistence type="predicted"/>
<evidence type="ECO:0000313" key="3">
    <source>
        <dbReference type="Proteomes" id="UP001497516"/>
    </source>
</evidence>
<dbReference type="EMBL" id="OZ034820">
    <property type="protein sequence ID" value="CAL1403638.1"/>
    <property type="molecule type" value="Genomic_DNA"/>
</dbReference>
<name>A0AAV2FZ17_9ROSI</name>
<dbReference type="Proteomes" id="UP001497516">
    <property type="component" value="Chromosome 7"/>
</dbReference>
<gene>
    <name evidence="2" type="ORF">LTRI10_LOCUS43553</name>
</gene>
<sequence>MRVAPSSHIPHSNNPSMNHQSRLLYHRIRGLKSFIHRQPHPFFIMLGELSHQSREPKLLTLKDHSVSRPPDPPKDDNNFHE</sequence>
<evidence type="ECO:0000313" key="2">
    <source>
        <dbReference type="EMBL" id="CAL1403638.1"/>
    </source>
</evidence>
<evidence type="ECO:0000256" key="1">
    <source>
        <dbReference type="SAM" id="MobiDB-lite"/>
    </source>
</evidence>